<feature type="domain" description="Glucose-methanol-choline oxidoreductase N-terminal" evidence="5">
    <location>
        <begin position="85"/>
        <end position="108"/>
    </location>
</feature>
<evidence type="ECO:0000313" key="8">
    <source>
        <dbReference type="Proteomes" id="UP000297910"/>
    </source>
</evidence>
<evidence type="ECO:0000313" key="7">
    <source>
        <dbReference type="EMBL" id="TGO20767.1"/>
    </source>
</evidence>
<dbReference type="PANTHER" id="PTHR11552:SF123">
    <property type="entry name" value="GMC OXIDOREDUCTASE (AFU_ORTHOLOGUE AFUA_2G01770)-RELATED"/>
    <property type="match status" value="1"/>
</dbReference>
<dbReference type="Proteomes" id="UP000297910">
    <property type="component" value="Unassembled WGS sequence"/>
</dbReference>
<evidence type="ECO:0000256" key="1">
    <source>
        <dbReference type="ARBA" id="ARBA00010790"/>
    </source>
</evidence>
<feature type="binding site" evidence="3">
    <location>
        <position position="222"/>
    </location>
    <ligand>
        <name>FAD</name>
        <dbReference type="ChEBI" id="CHEBI:57692"/>
    </ligand>
</feature>
<dbReference type="InterPro" id="IPR036188">
    <property type="entry name" value="FAD/NAD-bd_sf"/>
</dbReference>
<dbReference type="InterPro" id="IPR012132">
    <property type="entry name" value="GMC_OxRdtase"/>
</dbReference>
<evidence type="ECO:0000256" key="4">
    <source>
        <dbReference type="RuleBase" id="RU003968"/>
    </source>
</evidence>
<keyword evidence="3 4" id="KW-0274">FAD</keyword>
<dbReference type="Gene3D" id="3.50.50.60">
    <property type="entry name" value="FAD/NAD(P)-binding domain"/>
    <property type="match status" value="1"/>
</dbReference>
<evidence type="ECO:0000256" key="2">
    <source>
        <dbReference type="PIRSR" id="PIRSR000137-1"/>
    </source>
</evidence>
<dbReference type="PANTHER" id="PTHR11552">
    <property type="entry name" value="GLUCOSE-METHANOL-CHOLINE GMC OXIDOREDUCTASE"/>
    <property type="match status" value="1"/>
</dbReference>
<accession>A0A4Z1FGK6</accession>
<gene>
    <name evidence="7" type="ORF">BPAE_0267g00070</name>
</gene>
<dbReference type="Pfam" id="PF05199">
    <property type="entry name" value="GMC_oxred_C"/>
    <property type="match status" value="1"/>
</dbReference>
<dbReference type="EMBL" id="PQXI01000266">
    <property type="protein sequence ID" value="TGO20767.1"/>
    <property type="molecule type" value="Genomic_DNA"/>
</dbReference>
<dbReference type="AlphaFoldDB" id="A0A4Z1FGK6"/>
<keyword evidence="8" id="KW-1185">Reference proteome</keyword>
<sequence>MTDTSDYHYIIIGGGIAGTVLASSLHASHPQLSILLIEAGPDASNNPLVIDSANGPFLVGSELDWGYFTVPQRHLNNRVLPNSAGKSLGGGSDINAGGWIRGDANDYNAWGKLVDNPRWSYEGLLPYFRRIENYHKPGLETQHGYEGPIYTQSVSSTGREYPLREKIRKAWESLGIHYNEDANSGSPQGLGELVENRKDGQRQIANTTFPLTGIQVMTSTLVTRVIFDNQAIPPKATAVELSDGRKISATNEIMISAGAYRTPQILLLSGIGPFEELTKHAILPLVDSPHVGQNLHDHMSVAQWWKLKNPEAGYALGSPLFKNHNFAKGTPLDWVVTLPVPHDRLKAALATDEGTVDDLHPLLTPARSHIECFTVYVGTNKSDPVIPMDGSHITTTVFGGLPTSRGSITLASTDPNEAPVIDPNYFSTEADRYVLRTGMRKIMEAILSTTEGQAIIETETVAAGEKPLDWKAQDAEIDERIKARGKTVYHPAGTAAMGKVVDSSLCVYGVQGLRVVDASVIPLPIAAHYQACIYALAEQAAEIIGRSSLLASK</sequence>
<evidence type="ECO:0000259" key="6">
    <source>
        <dbReference type="PROSITE" id="PS00624"/>
    </source>
</evidence>
<dbReference type="InterPro" id="IPR007867">
    <property type="entry name" value="GMC_OxRtase_C"/>
</dbReference>
<dbReference type="PROSITE" id="PS00624">
    <property type="entry name" value="GMC_OXRED_2"/>
    <property type="match status" value="1"/>
</dbReference>
<organism evidence="7 8">
    <name type="scientific">Botrytis paeoniae</name>
    <dbReference type="NCBI Taxonomy" id="278948"/>
    <lineage>
        <taxon>Eukaryota</taxon>
        <taxon>Fungi</taxon>
        <taxon>Dikarya</taxon>
        <taxon>Ascomycota</taxon>
        <taxon>Pezizomycotina</taxon>
        <taxon>Leotiomycetes</taxon>
        <taxon>Helotiales</taxon>
        <taxon>Sclerotiniaceae</taxon>
        <taxon>Botrytis</taxon>
    </lineage>
</organism>
<reference evidence="7 8" key="1">
    <citation type="submission" date="2017-12" db="EMBL/GenBank/DDBJ databases">
        <title>Comparative genomics of Botrytis spp.</title>
        <authorList>
            <person name="Valero-Jimenez C.A."/>
            <person name="Tapia P."/>
            <person name="Veloso J."/>
            <person name="Silva-Moreno E."/>
            <person name="Staats M."/>
            <person name="Valdes J.H."/>
            <person name="Van Kan J.A.L."/>
        </authorList>
    </citation>
    <scope>NUCLEOTIDE SEQUENCE [LARGE SCALE GENOMIC DNA]</scope>
    <source>
        <strain evidence="7 8">Bp0003</strain>
    </source>
</reference>
<dbReference type="Gene3D" id="3.30.560.10">
    <property type="entry name" value="Glucose Oxidase, domain 3"/>
    <property type="match status" value="1"/>
</dbReference>
<evidence type="ECO:0000256" key="3">
    <source>
        <dbReference type="PIRSR" id="PIRSR000137-2"/>
    </source>
</evidence>
<keyword evidence="4" id="KW-0285">Flavoprotein</keyword>
<dbReference type="PIRSF" id="PIRSF000137">
    <property type="entry name" value="Alcohol_oxidase"/>
    <property type="match status" value="1"/>
</dbReference>
<name>A0A4Z1FGK6_9HELO</name>
<dbReference type="GO" id="GO:0016614">
    <property type="term" value="F:oxidoreductase activity, acting on CH-OH group of donors"/>
    <property type="evidence" value="ECO:0007669"/>
    <property type="project" value="InterPro"/>
</dbReference>
<feature type="active site" description="Proton donor" evidence="2">
    <location>
        <position position="490"/>
    </location>
</feature>
<dbReference type="Pfam" id="PF00732">
    <property type="entry name" value="GMC_oxred_N"/>
    <property type="match status" value="1"/>
</dbReference>
<feature type="active site" description="Proton acceptor" evidence="2">
    <location>
        <position position="528"/>
    </location>
</feature>
<dbReference type="GO" id="GO:0050660">
    <property type="term" value="F:flavin adenine dinucleotide binding"/>
    <property type="evidence" value="ECO:0007669"/>
    <property type="project" value="InterPro"/>
</dbReference>
<dbReference type="PROSITE" id="PS00623">
    <property type="entry name" value="GMC_OXRED_1"/>
    <property type="match status" value="1"/>
</dbReference>
<comment type="similarity">
    <text evidence="1 4">Belongs to the GMC oxidoreductase family.</text>
</comment>
<dbReference type="InterPro" id="IPR000172">
    <property type="entry name" value="GMC_OxRdtase_N"/>
</dbReference>
<evidence type="ECO:0000259" key="5">
    <source>
        <dbReference type="PROSITE" id="PS00623"/>
    </source>
</evidence>
<dbReference type="SUPFAM" id="SSF51905">
    <property type="entry name" value="FAD/NAD(P)-binding domain"/>
    <property type="match status" value="1"/>
</dbReference>
<comment type="caution">
    <text evidence="7">The sequence shown here is derived from an EMBL/GenBank/DDBJ whole genome shotgun (WGS) entry which is preliminary data.</text>
</comment>
<feature type="domain" description="Glucose-methanol-choline oxidoreductase N-terminal" evidence="6">
    <location>
        <begin position="258"/>
        <end position="272"/>
    </location>
</feature>
<dbReference type="SUPFAM" id="SSF54373">
    <property type="entry name" value="FAD-linked reductases, C-terminal domain"/>
    <property type="match status" value="1"/>
</dbReference>
<comment type="cofactor">
    <cofactor evidence="3">
        <name>FAD</name>
        <dbReference type="ChEBI" id="CHEBI:57692"/>
    </cofactor>
</comment>
<protein>
    <recommendedName>
        <fullName evidence="5 6">Glucose-methanol-choline oxidoreductase N-terminal domain-containing protein</fullName>
    </recommendedName>
</protein>
<proteinExistence type="inferred from homology"/>